<dbReference type="OrthoDB" id="1729737at2759"/>
<dbReference type="Proteomes" id="UP000694559">
    <property type="component" value="Unplaced"/>
</dbReference>
<evidence type="ECO:0000313" key="2">
    <source>
        <dbReference type="Ensembl" id="ENSNNAP00000008484.1"/>
    </source>
</evidence>
<dbReference type="AlphaFoldDB" id="A0A8C6X4J2"/>
<reference evidence="2" key="1">
    <citation type="submission" date="2025-08" db="UniProtKB">
        <authorList>
            <consortium name="Ensembl"/>
        </authorList>
    </citation>
    <scope>IDENTIFICATION</scope>
</reference>
<dbReference type="Pfam" id="PF26156">
    <property type="entry name" value="PARP4_MVP-ID"/>
    <property type="match status" value="1"/>
</dbReference>
<evidence type="ECO:0000313" key="3">
    <source>
        <dbReference type="Proteomes" id="UP000694559"/>
    </source>
</evidence>
<dbReference type="Ensembl" id="ENSNNAT00000008892.1">
    <property type="protein sequence ID" value="ENSNNAP00000008484.1"/>
    <property type="gene ID" value="ENSNNAG00000005711.1"/>
</dbReference>
<accession>A0A8C6X4J2</accession>
<evidence type="ECO:0000259" key="1">
    <source>
        <dbReference type="Pfam" id="PF26156"/>
    </source>
</evidence>
<dbReference type="InterPro" id="IPR058904">
    <property type="entry name" value="PARP4_MVP-ID"/>
</dbReference>
<name>A0A8C6X4J2_NAJNA</name>
<dbReference type="PANTHER" id="PTHR46530">
    <property type="entry name" value="PROTEIN MONO-ADP-RIBOSYLTRANSFERASE PARP4"/>
    <property type="match status" value="1"/>
</dbReference>
<reference evidence="2" key="2">
    <citation type="submission" date="2025-09" db="UniProtKB">
        <authorList>
            <consortium name="Ensembl"/>
        </authorList>
    </citation>
    <scope>IDENTIFICATION</scope>
</reference>
<dbReference type="InterPro" id="IPR031273">
    <property type="entry name" value="PARP4"/>
</dbReference>
<organism evidence="2 3">
    <name type="scientific">Naja naja</name>
    <name type="common">Indian cobra</name>
    <dbReference type="NCBI Taxonomy" id="35670"/>
    <lineage>
        <taxon>Eukaryota</taxon>
        <taxon>Metazoa</taxon>
        <taxon>Chordata</taxon>
        <taxon>Craniata</taxon>
        <taxon>Vertebrata</taxon>
        <taxon>Euteleostomi</taxon>
        <taxon>Lepidosauria</taxon>
        <taxon>Squamata</taxon>
        <taxon>Bifurcata</taxon>
        <taxon>Unidentata</taxon>
        <taxon>Episquamata</taxon>
        <taxon>Toxicofera</taxon>
        <taxon>Serpentes</taxon>
        <taxon>Colubroidea</taxon>
        <taxon>Elapidae</taxon>
        <taxon>Elapinae</taxon>
        <taxon>Naja</taxon>
    </lineage>
</organism>
<dbReference type="GO" id="GO:0003950">
    <property type="term" value="F:NAD+ poly-ADP-ribosyltransferase activity"/>
    <property type="evidence" value="ECO:0007669"/>
    <property type="project" value="InterPro"/>
</dbReference>
<proteinExistence type="predicted"/>
<sequence length="331" mass="36097">MPPPPPPLPPRAPAAPLPVTTSAIAVHPWMPMSGAAMKTSRPPGGCRYKSAASGEAADFSARIMLPPPPPAPAGPPPVTTSAIAVHPWMPMAETATKTFHFCDMPAYENATSDSDIPVQGSAEALSGVWCKSVREEIAFEQPPRPIVCKTVRHTTKKAVPKLPLPFHPEKEILKPSKKGKRSACYKSQKTASEMKLNTTHDAAKSSEENSCQDGFWQFTSELGMLLDLDVHHLIVTFAKNGIQSLGLKGKEKLLQLIATLLVLQAVYFKQLEGLIFKSIMELKDSPPSWALDPVKKATEWAKRANREFPGICQRLQLGKDWDDATKKLLGI</sequence>
<dbReference type="PANTHER" id="PTHR46530:SF3">
    <property type="entry name" value="POLY [ADP-RIBOSE] POLYMERASE"/>
    <property type="match status" value="1"/>
</dbReference>
<dbReference type="GeneTree" id="ENSGT00940000160555"/>
<feature type="domain" description="PARP4 MVP-ID C-terminal" evidence="1">
    <location>
        <begin position="211"/>
        <end position="331"/>
    </location>
</feature>
<dbReference type="GO" id="GO:0005737">
    <property type="term" value="C:cytoplasm"/>
    <property type="evidence" value="ECO:0007669"/>
    <property type="project" value="TreeGrafter"/>
</dbReference>
<protein>
    <recommendedName>
        <fullName evidence="1">PARP4 MVP-ID C-terminal domain-containing protein</fullName>
    </recommendedName>
</protein>
<keyword evidence="3" id="KW-1185">Reference proteome</keyword>